<dbReference type="InterPro" id="IPR020894">
    <property type="entry name" value="Cadherin_CS"/>
</dbReference>
<organism evidence="21 22">
    <name type="scientific">Clupea harengus</name>
    <name type="common">Atlantic herring</name>
    <dbReference type="NCBI Taxonomy" id="7950"/>
    <lineage>
        <taxon>Eukaryota</taxon>
        <taxon>Metazoa</taxon>
        <taxon>Chordata</taxon>
        <taxon>Craniata</taxon>
        <taxon>Vertebrata</taxon>
        <taxon>Euteleostomi</taxon>
        <taxon>Actinopterygii</taxon>
        <taxon>Neopterygii</taxon>
        <taxon>Teleostei</taxon>
        <taxon>Clupei</taxon>
        <taxon>Clupeiformes</taxon>
        <taxon>Clupeoidei</taxon>
        <taxon>Clupeidae</taxon>
        <taxon>Clupea</taxon>
    </lineage>
</organism>
<dbReference type="InterPro" id="IPR027397">
    <property type="entry name" value="Catenin-bd_sf"/>
</dbReference>
<keyword evidence="9 15" id="KW-0106">Calcium</keyword>
<keyword evidence="21" id="KW-1185">Reference proteome</keyword>
<dbReference type="InterPro" id="IPR050971">
    <property type="entry name" value="Cadherin-domain_protein"/>
</dbReference>
<dbReference type="FunFam" id="4.10.900.10:FF:000003">
    <property type="entry name" value="Desmoglein 1"/>
    <property type="match status" value="1"/>
</dbReference>
<dbReference type="Pfam" id="PF00028">
    <property type="entry name" value="Cadherin"/>
    <property type="match status" value="3"/>
</dbReference>
<protein>
    <submittedName>
        <fullName evidence="22">Desmoglein-2-like</fullName>
    </submittedName>
</protein>
<feature type="compositionally biased region" description="Polar residues" evidence="18">
    <location>
        <begin position="1244"/>
        <end position="1267"/>
    </location>
</feature>
<keyword evidence="8" id="KW-0677">Repeat</keyword>
<feature type="region of interest" description="Disordered" evidence="18">
    <location>
        <begin position="1244"/>
        <end position="1285"/>
    </location>
</feature>
<dbReference type="PROSITE" id="PS50268">
    <property type="entry name" value="CADHERIN_2"/>
    <property type="match status" value="4"/>
</dbReference>
<name>A0A6P8G796_CLUHA</name>
<dbReference type="GO" id="GO:0007156">
    <property type="term" value="P:homophilic cell adhesion via plasma membrane adhesion molecules"/>
    <property type="evidence" value="ECO:0007669"/>
    <property type="project" value="InterPro"/>
</dbReference>
<keyword evidence="7" id="KW-0732">Signal</keyword>
<dbReference type="InterPro" id="IPR015919">
    <property type="entry name" value="Cadherin-like_sf"/>
</dbReference>
<dbReference type="Pfam" id="PF01049">
    <property type="entry name" value="CADH_Y-type_LIR"/>
    <property type="match status" value="1"/>
</dbReference>
<dbReference type="InterPro" id="IPR009122">
    <property type="entry name" value="Desmosomal_cadherin"/>
</dbReference>
<dbReference type="PROSITE" id="PS00232">
    <property type="entry name" value="CADHERIN_1"/>
    <property type="match status" value="2"/>
</dbReference>
<evidence type="ECO:0000313" key="22">
    <source>
        <dbReference type="RefSeq" id="XP_031431150.1"/>
    </source>
</evidence>
<dbReference type="PANTHER" id="PTHR24025">
    <property type="entry name" value="DESMOGLEIN FAMILY MEMBER"/>
    <property type="match status" value="1"/>
</dbReference>
<keyword evidence="4" id="KW-0165">Cleavage on pair of basic residues</keyword>
<feature type="domain" description="Cadherin" evidence="20">
    <location>
        <begin position="481"/>
        <end position="592"/>
    </location>
</feature>
<dbReference type="InterPro" id="IPR000233">
    <property type="entry name" value="Cadherin_Y-type_LIR"/>
</dbReference>
<dbReference type="GeneID" id="105907102"/>
<evidence type="ECO:0000256" key="11">
    <source>
        <dbReference type="ARBA" id="ARBA00022949"/>
    </source>
</evidence>
<comment type="function">
    <text evidence="17">A component of desmosome cell-cell junctions which are required for positive regulation of cellular adhesion. Involved in the interaction of plaque proteins and intermediate filaments mediating cell-cell adhesion.</text>
</comment>
<keyword evidence="12 19" id="KW-1133">Transmembrane helix</keyword>
<evidence type="ECO:0000256" key="7">
    <source>
        <dbReference type="ARBA" id="ARBA00022729"/>
    </source>
</evidence>
<evidence type="ECO:0000256" key="12">
    <source>
        <dbReference type="ARBA" id="ARBA00022989"/>
    </source>
</evidence>
<keyword evidence="6" id="KW-0479">Metal-binding</keyword>
<evidence type="ECO:0000259" key="20">
    <source>
        <dbReference type="PROSITE" id="PS50268"/>
    </source>
</evidence>
<dbReference type="GO" id="GO:0030057">
    <property type="term" value="C:desmosome"/>
    <property type="evidence" value="ECO:0007669"/>
    <property type="project" value="UniProtKB-SubCell"/>
</dbReference>
<evidence type="ECO:0000256" key="3">
    <source>
        <dbReference type="ARBA" id="ARBA00022475"/>
    </source>
</evidence>
<dbReference type="CDD" id="cd11304">
    <property type="entry name" value="Cadherin_repeat"/>
    <property type="match status" value="4"/>
</dbReference>
<dbReference type="SMART" id="SM00112">
    <property type="entry name" value="CA"/>
    <property type="match status" value="4"/>
</dbReference>
<evidence type="ECO:0000256" key="13">
    <source>
        <dbReference type="ARBA" id="ARBA00023136"/>
    </source>
</evidence>
<dbReference type="PANTHER" id="PTHR24025:SF29">
    <property type="entry name" value="DESMOGLEIN-2-LIKE-RELATED"/>
    <property type="match status" value="1"/>
</dbReference>
<dbReference type="GO" id="GO:0055113">
    <property type="term" value="P:epiboly involved in gastrulation with mouth forming second"/>
    <property type="evidence" value="ECO:0007669"/>
    <property type="project" value="UniProtKB-ARBA"/>
</dbReference>
<feature type="transmembrane region" description="Helical" evidence="19">
    <location>
        <begin position="15"/>
        <end position="33"/>
    </location>
</feature>
<dbReference type="FunFam" id="2.60.40.60:FF:000068">
    <property type="entry name" value="Desmoglein 1"/>
    <property type="match status" value="1"/>
</dbReference>
<comment type="subcellular location">
    <subcellularLocation>
        <location evidence="2">Cell junction</location>
        <location evidence="2">Desmosome</location>
    </subcellularLocation>
    <subcellularLocation>
        <location evidence="1 16">Cell membrane</location>
        <topology evidence="1 16">Single-pass type I membrane protein</topology>
    </subcellularLocation>
</comment>
<gene>
    <name evidence="22" type="primary">LOC105907102</name>
</gene>
<keyword evidence="5 16" id="KW-0812">Transmembrane</keyword>
<sequence>MISENKTFPAAMSRVLSPITVAILFFTLSVAMSEGRARFMHKREWIIPPKWLQENTDYTKEDFISKIRSDLDEANNRVVSYSLKGIGADRDPVNLFVVNKRTGEVRVTRILDREEIHEYNLTGVAYFPDGNYAENDLNLRIKVQDVNDNSPVFGTISPGSVEELSPKDTSIMQITATDTDEPGNPNSKIKYTLTKQEPPGDKMMFKITPDGELRVKEPNLDRETHDSYVLTVEGADLYGAPGGNTGTGTVVVNLVDVNDNVPTLQLEEYEGNIEENTKNVEVMRIKANDLDIDAINQDIEYVIVTGNEAGYFSLVMDPHTKEGILMLDKEVDFEDVKDLTLGVGVKNTAPYHESVDGGGVGSINIGGGGGGGGPGGGGGSGTGGGGGGGSGTGGGGGGGSGTGGGGSGTGGGGGGGSGTGGGGSGTGGGGGPGGSGTGTGGGSGTGGASGSTTTWTPVTWHGKTYPLKINVKDQPEGPRFDPKIKAIPISEDGKTVNIKDVIATYPALDGDTGLPAENVRYAKGKDPDNWFTIDPETAEIRLNKLPDRESPFLQNGTYLAEVLCLTQDMPTKTATGTIAIQVEDFNDHCPELASRLVTMCTAQEVIYVTAVDPDMKPNGAPFKFTIIPEGTKGQWSVEHFNDTTAILRTHEPVWPGNHKVTLQIRDQQGEACPDLQELDVSVCTCDDTEACSRRGAGPLGKPGSKLGPAAIGLGFLGALLLLLIPLLLLFCQCGGAGLGAGGFAEIPFGAKEHLISYHTEGQGEDKEVPVMAIAPHAVDSGGMIQMASKGGLAAAGPALGGATAGLISSRSTMGGGFYESNVEMNYMDQMMGRMGGGEQGSSFVSEYREQGAYDQLALPGAFLAHYYSQKAECVAVGSSQKDNLLVYDYEGQGSPAGSVGCCSLLESDNDLAFLDDLGPKFTTLASVCGGSKTETNVTFSAPPLPKSALTTQSSAISSATDFGTINMGVVNDTASSTRVERTITSMEQQRPAPPPSMYLHETMAMPTQTVLVQQQPLYYMVEPQVQSTVLLAERPPVGLGQGMILVNGSQAATERVMLQGGGLVQGGGLLQGGGLVQGGGLLQGGALLQGGGVLQGGRLVQGGGLMQGAQGLVMSHGGHLQGAQGLVVQGSGPAQTNLGRAESLMLLERVGGAGGPALNSSLLKTGSLSGSQMLLLDGAAGQQGGQILQGGGQILQGSQIIQGGTTLQRGSAGGSQGVMFVQRSGQGSGVSKGLHSVVTSTASLNDSAESSGASTLQLSSGPSSQKVVVQEREVVTSQSSTRQQQ</sequence>
<dbReference type="GO" id="GO:0005509">
    <property type="term" value="F:calcium ion binding"/>
    <property type="evidence" value="ECO:0007669"/>
    <property type="project" value="UniProtKB-UniRule"/>
</dbReference>
<feature type="domain" description="Cadherin" evidence="20">
    <location>
        <begin position="160"/>
        <end position="264"/>
    </location>
</feature>
<dbReference type="GO" id="GO:0045216">
    <property type="term" value="P:cell-cell junction organization"/>
    <property type="evidence" value="ECO:0007669"/>
    <property type="project" value="UniProtKB-ARBA"/>
</dbReference>
<keyword evidence="13 19" id="KW-0472">Membrane</keyword>
<evidence type="ECO:0000256" key="2">
    <source>
        <dbReference type="ARBA" id="ARBA00004568"/>
    </source>
</evidence>
<proteinExistence type="predicted"/>
<evidence type="ECO:0000256" key="19">
    <source>
        <dbReference type="SAM" id="Phobius"/>
    </source>
</evidence>
<evidence type="ECO:0000313" key="21">
    <source>
        <dbReference type="Proteomes" id="UP000515152"/>
    </source>
</evidence>
<dbReference type="OrthoDB" id="8961010at2759"/>
<feature type="transmembrane region" description="Helical" evidence="19">
    <location>
        <begin position="709"/>
        <end position="730"/>
    </location>
</feature>
<keyword evidence="3" id="KW-1003">Cell membrane</keyword>
<evidence type="ECO:0000256" key="5">
    <source>
        <dbReference type="ARBA" id="ARBA00022692"/>
    </source>
</evidence>
<dbReference type="KEGG" id="char:105907102"/>
<evidence type="ECO:0000256" key="10">
    <source>
        <dbReference type="ARBA" id="ARBA00022889"/>
    </source>
</evidence>
<feature type="domain" description="Cadherin" evidence="20">
    <location>
        <begin position="69"/>
        <end position="153"/>
    </location>
</feature>
<accession>A0A6P8G796</accession>
<dbReference type="InterPro" id="IPR002126">
    <property type="entry name" value="Cadherin-like_dom"/>
</dbReference>
<evidence type="ECO:0000256" key="8">
    <source>
        <dbReference type="ARBA" id="ARBA00022737"/>
    </source>
</evidence>
<reference evidence="22" key="1">
    <citation type="submission" date="2025-08" db="UniProtKB">
        <authorList>
            <consortium name="RefSeq"/>
        </authorList>
    </citation>
    <scope>IDENTIFICATION</scope>
</reference>
<keyword evidence="14" id="KW-0325">Glycoprotein</keyword>
<dbReference type="GO" id="GO:0060027">
    <property type="term" value="P:convergent extension involved in gastrulation"/>
    <property type="evidence" value="ECO:0007669"/>
    <property type="project" value="UniProtKB-ARBA"/>
</dbReference>
<evidence type="ECO:0000256" key="16">
    <source>
        <dbReference type="RuleBase" id="RU003318"/>
    </source>
</evidence>
<dbReference type="Proteomes" id="UP000515152">
    <property type="component" value="Chromosome 10"/>
</dbReference>
<keyword evidence="10 16" id="KW-0130">Cell adhesion</keyword>
<evidence type="ECO:0000256" key="18">
    <source>
        <dbReference type="SAM" id="MobiDB-lite"/>
    </source>
</evidence>
<evidence type="ECO:0000256" key="15">
    <source>
        <dbReference type="PROSITE-ProRule" id="PRU00043"/>
    </source>
</evidence>
<dbReference type="Gene3D" id="2.60.40.60">
    <property type="entry name" value="Cadherins"/>
    <property type="match status" value="5"/>
</dbReference>
<evidence type="ECO:0000256" key="14">
    <source>
        <dbReference type="ARBA" id="ARBA00023180"/>
    </source>
</evidence>
<dbReference type="PRINTS" id="PR01819">
    <property type="entry name" value="DESMOGLEIN"/>
</dbReference>
<dbReference type="SUPFAM" id="SSF49313">
    <property type="entry name" value="Cadherin-like"/>
    <property type="match status" value="5"/>
</dbReference>
<dbReference type="FunFam" id="2.60.40.60:FF:000031">
    <property type="entry name" value="Cadherin 3"/>
    <property type="match status" value="1"/>
</dbReference>
<evidence type="ECO:0000256" key="6">
    <source>
        <dbReference type="ARBA" id="ARBA00022723"/>
    </source>
</evidence>
<keyword evidence="11" id="KW-0965">Cell junction</keyword>
<feature type="compositionally biased region" description="Gly residues" evidence="18">
    <location>
        <begin position="371"/>
        <end position="449"/>
    </location>
</feature>
<feature type="region of interest" description="Disordered" evidence="18">
    <location>
        <begin position="371"/>
        <end position="459"/>
    </location>
</feature>
<feature type="compositionally biased region" description="Low complexity" evidence="18">
    <location>
        <begin position="1276"/>
        <end position="1285"/>
    </location>
</feature>
<dbReference type="PRINTS" id="PR01818">
    <property type="entry name" value="DESMOCADHERN"/>
</dbReference>
<feature type="domain" description="Cadherin" evidence="20">
    <location>
        <begin position="265"/>
        <end position="347"/>
    </location>
</feature>
<evidence type="ECO:0000256" key="17">
    <source>
        <dbReference type="RuleBase" id="RU004358"/>
    </source>
</evidence>
<dbReference type="GO" id="GO:0005886">
    <property type="term" value="C:plasma membrane"/>
    <property type="evidence" value="ECO:0007669"/>
    <property type="project" value="UniProtKB-SubCell"/>
</dbReference>
<dbReference type="PRINTS" id="PR00205">
    <property type="entry name" value="CADHERIN"/>
</dbReference>
<dbReference type="FunFam" id="2.60.40.60:FF:000011">
    <property type="entry name" value="Cadherin 1"/>
    <property type="match status" value="1"/>
</dbReference>
<dbReference type="FunFam" id="2.60.40.60:FF:000019">
    <property type="entry name" value="Cadherin 2"/>
    <property type="match status" value="1"/>
</dbReference>
<evidence type="ECO:0000256" key="9">
    <source>
        <dbReference type="ARBA" id="ARBA00022837"/>
    </source>
</evidence>
<evidence type="ECO:0000256" key="1">
    <source>
        <dbReference type="ARBA" id="ARBA00004251"/>
    </source>
</evidence>
<dbReference type="FunFam" id="2.60.40.60:FF:000074">
    <property type="entry name" value="Desmoglein 4"/>
    <property type="match status" value="1"/>
</dbReference>
<dbReference type="Gene3D" id="4.10.900.10">
    <property type="entry name" value="TCF3-CBD (Catenin binding domain)"/>
    <property type="match status" value="1"/>
</dbReference>
<dbReference type="RefSeq" id="XP_031431150.1">
    <property type="nucleotide sequence ID" value="XM_031575290.2"/>
</dbReference>
<evidence type="ECO:0000256" key="4">
    <source>
        <dbReference type="ARBA" id="ARBA00022685"/>
    </source>
</evidence>